<dbReference type="SUPFAM" id="SSF81383">
    <property type="entry name" value="F-box domain"/>
    <property type="match status" value="1"/>
</dbReference>
<feature type="region of interest" description="Disordered" evidence="1">
    <location>
        <begin position="92"/>
        <end position="118"/>
    </location>
</feature>
<evidence type="ECO:0000256" key="1">
    <source>
        <dbReference type="SAM" id="MobiDB-lite"/>
    </source>
</evidence>
<dbReference type="SMART" id="SM00256">
    <property type="entry name" value="FBOX"/>
    <property type="match status" value="1"/>
</dbReference>
<dbReference type="EMBL" id="GBRD01014715">
    <property type="protein sequence ID" value="JAG51111.1"/>
    <property type="molecule type" value="Transcribed_RNA"/>
</dbReference>
<reference evidence="3" key="1">
    <citation type="submission" date="2014-09" db="EMBL/GenBank/DDBJ databases">
        <authorList>
            <person name="Magalhaes I.L.F."/>
            <person name="Oliveira U."/>
            <person name="Santos F.R."/>
            <person name="Vidigal T.H.D.A."/>
            <person name="Brescovit A.D."/>
            <person name="Santos A.J."/>
        </authorList>
    </citation>
    <scope>NUCLEOTIDE SEQUENCE</scope>
</reference>
<evidence type="ECO:0000259" key="2">
    <source>
        <dbReference type="PROSITE" id="PS50181"/>
    </source>
</evidence>
<dbReference type="Gene3D" id="1.20.1280.50">
    <property type="match status" value="1"/>
</dbReference>
<name>A0A0K8SCU2_LYGHE</name>
<dbReference type="PROSITE" id="PS50181">
    <property type="entry name" value="FBOX"/>
    <property type="match status" value="1"/>
</dbReference>
<sequence>ADVADLFPEILAKELRLDRLNSVGHLDKMSPDLPTELWLHIFSFLDVEELMRARDVCRRWWEVIDCDVLWKPRLLKRGFILTPSNWIMKAKSSLPSGHDSARLTTKHSRRTGRTVDSSRLSSPLRLAASPFTCPSVILTFDRRVKTTAEVYRLVGGKFEIVALLPLTDQPIDDYRGCEPCMTSDNVFGISMRTRTVVFKLIDGQFRFAKSVGGHHLIIIQCAAA</sequence>
<feature type="domain" description="F-box" evidence="2">
    <location>
        <begin position="27"/>
        <end position="73"/>
    </location>
</feature>
<dbReference type="EMBL" id="GBRD01014714">
    <property type="protein sequence ID" value="JAG51112.1"/>
    <property type="molecule type" value="Transcribed_RNA"/>
</dbReference>
<dbReference type="AlphaFoldDB" id="A0A0K8SCU2"/>
<protein>
    <recommendedName>
        <fullName evidence="2">F-box domain-containing protein</fullName>
    </recommendedName>
</protein>
<organism evidence="3">
    <name type="scientific">Lygus hesperus</name>
    <name type="common">Western plant bug</name>
    <dbReference type="NCBI Taxonomy" id="30085"/>
    <lineage>
        <taxon>Eukaryota</taxon>
        <taxon>Metazoa</taxon>
        <taxon>Ecdysozoa</taxon>
        <taxon>Arthropoda</taxon>
        <taxon>Hexapoda</taxon>
        <taxon>Insecta</taxon>
        <taxon>Pterygota</taxon>
        <taxon>Neoptera</taxon>
        <taxon>Paraneoptera</taxon>
        <taxon>Hemiptera</taxon>
        <taxon>Heteroptera</taxon>
        <taxon>Panheteroptera</taxon>
        <taxon>Cimicomorpha</taxon>
        <taxon>Miridae</taxon>
        <taxon>Mirini</taxon>
        <taxon>Lygus</taxon>
    </lineage>
</organism>
<proteinExistence type="predicted"/>
<accession>A0A0K8SCU2</accession>
<dbReference type="InterPro" id="IPR036047">
    <property type="entry name" value="F-box-like_dom_sf"/>
</dbReference>
<dbReference type="InterPro" id="IPR001810">
    <property type="entry name" value="F-box_dom"/>
</dbReference>
<dbReference type="Pfam" id="PF12937">
    <property type="entry name" value="F-box-like"/>
    <property type="match status" value="1"/>
</dbReference>
<evidence type="ECO:0000313" key="3">
    <source>
        <dbReference type="EMBL" id="JAG51112.1"/>
    </source>
</evidence>
<feature type="non-terminal residue" evidence="3">
    <location>
        <position position="1"/>
    </location>
</feature>